<organism evidence="2 3">
    <name type="scientific">Sorangium atrum</name>
    <dbReference type="NCBI Taxonomy" id="2995308"/>
    <lineage>
        <taxon>Bacteria</taxon>
        <taxon>Pseudomonadati</taxon>
        <taxon>Myxococcota</taxon>
        <taxon>Polyangia</taxon>
        <taxon>Polyangiales</taxon>
        <taxon>Polyangiaceae</taxon>
        <taxon>Sorangium</taxon>
    </lineage>
</organism>
<keyword evidence="2" id="KW-0413">Isomerase</keyword>
<keyword evidence="3" id="KW-1185">Reference proteome</keyword>
<accession>A0ABT5CIK1</accession>
<comment type="caution">
    <text evidence="2">The sequence shown here is derived from an EMBL/GenBank/DDBJ whole genome shotgun (WGS) entry which is preliminary data.</text>
</comment>
<gene>
    <name evidence="2" type="ORF">POL72_49170</name>
</gene>
<proteinExistence type="predicted"/>
<dbReference type="GO" id="GO:0016853">
    <property type="term" value="F:isomerase activity"/>
    <property type="evidence" value="ECO:0007669"/>
    <property type="project" value="UniProtKB-KW"/>
</dbReference>
<evidence type="ECO:0000259" key="1">
    <source>
        <dbReference type="Pfam" id="PF13145"/>
    </source>
</evidence>
<evidence type="ECO:0000313" key="3">
    <source>
        <dbReference type="Proteomes" id="UP001217485"/>
    </source>
</evidence>
<name>A0ABT5CIK1_9BACT</name>
<sequence length="272" mass="30139">MPDISGNTMGSFARLLREPVIHFLFIGALLFLGHRLVAGDPREIVVSTGLKADLERQFRDNMGRAPTAAELAEALDGWKRDEVLYREALREGLDRQDATVRVALAEKLRTRAAQPVAAREPTDAELDAWLASHRSKYETPLRYDFEVVTFPRSDPAAEEQRSTYRRALADGADPRTLGRPIVGGNLTRDSLADKFGPAVSESIGSSALATWQPLETQDSLLLVRVNQVSGGLPSREAIRAILTTDWAAARKKEAVDEFVKSLLAQYRFKENP</sequence>
<reference evidence="2 3" key="1">
    <citation type="submission" date="2023-01" db="EMBL/GenBank/DDBJ databases">
        <title>Minimal conservation of predation-associated metabolite biosynthetic gene clusters underscores biosynthetic potential of Myxococcota including descriptions for ten novel species: Archangium lansinium sp. nov., Myxococcus landrumus sp. nov., Nannocystis bai.</title>
        <authorList>
            <person name="Ahearne A."/>
            <person name="Stevens C."/>
            <person name="Dowd S."/>
        </authorList>
    </citation>
    <scope>NUCLEOTIDE SEQUENCE [LARGE SCALE GENOMIC DNA]</scope>
    <source>
        <strain evidence="2 3">WIWO2</strain>
    </source>
</reference>
<dbReference type="InterPro" id="IPR000297">
    <property type="entry name" value="PPIase_PpiC"/>
</dbReference>
<dbReference type="EMBL" id="JAQNDK010000007">
    <property type="protein sequence ID" value="MDC0685773.1"/>
    <property type="molecule type" value="Genomic_DNA"/>
</dbReference>
<feature type="domain" description="PpiC" evidence="1">
    <location>
        <begin position="121"/>
        <end position="229"/>
    </location>
</feature>
<dbReference type="Proteomes" id="UP001217485">
    <property type="component" value="Unassembled WGS sequence"/>
</dbReference>
<evidence type="ECO:0000313" key="2">
    <source>
        <dbReference type="EMBL" id="MDC0685773.1"/>
    </source>
</evidence>
<protein>
    <submittedName>
        <fullName evidence="2">Peptidylprolyl isomerase</fullName>
    </submittedName>
</protein>
<dbReference type="RefSeq" id="WP_272104254.1">
    <property type="nucleotide sequence ID" value="NZ_JAQNDK010000007.1"/>
</dbReference>
<dbReference type="Pfam" id="PF13145">
    <property type="entry name" value="Rotamase_2"/>
    <property type="match status" value="1"/>
</dbReference>